<dbReference type="RefSeq" id="WP_344197067.1">
    <property type="nucleotide sequence ID" value="NZ_BAAAME010000002.1"/>
</dbReference>
<sequence>MRRERGTATVEFVWLTVLLLVPLVYLLLSVFEAQRAAFAVSSASQAAGHAFVRAPDVATGQARAEQAALVALADHDVTGARVDVECRPTPRDCLQPGSSVRVVVTVEQPLPLLPSVMGENVGVVTVDATHTEAYGTFREGRK</sequence>
<evidence type="ECO:0000313" key="3">
    <source>
        <dbReference type="Proteomes" id="UP001501057"/>
    </source>
</evidence>
<name>A0ABN2JIF6_9ACTN</name>
<feature type="transmembrane region" description="Helical" evidence="1">
    <location>
        <begin position="12"/>
        <end position="31"/>
    </location>
</feature>
<evidence type="ECO:0008006" key="4">
    <source>
        <dbReference type="Google" id="ProtNLM"/>
    </source>
</evidence>
<reference evidence="2 3" key="1">
    <citation type="journal article" date="2019" name="Int. J. Syst. Evol. Microbiol.">
        <title>The Global Catalogue of Microorganisms (GCM) 10K type strain sequencing project: providing services to taxonomists for standard genome sequencing and annotation.</title>
        <authorList>
            <consortium name="The Broad Institute Genomics Platform"/>
            <consortium name="The Broad Institute Genome Sequencing Center for Infectious Disease"/>
            <person name="Wu L."/>
            <person name="Ma J."/>
        </authorList>
    </citation>
    <scope>NUCLEOTIDE SEQUENCE [LARGE SCALE GENOMIC DNA]</scope>
    <source>
        <strain evidence="2 3">JCM 13518</strain>
    </source>
</reference>
<protein>
    <recommendedName>
        <fullName evidence="4">Pilus assembly protein TadE</fullName>
    </recommendedName>
</protein>
<keyword evidence="1" id="KW-0812">Transmembrane</keyword>
<proteinExistence type="predicted"/>
<evidence type="ECO:0000313" key="2">
    <source>
        <dbReference type="EMBL" id="GAA1725965.1"/>
    </source>
</evidence>
<dbReference type="Proteomes" id="UP001501057">
    <property type="component" value="Unassembled WGS sequence"/>
</dbReference>
<organism evidence="2 3">
    <name type="scientific">Aeromicrobium alkaliterrae</name>
    <dbReference type="NCBI Taxonomy" id="302168"/>
    <lineage>
        <taxon>Bacteria</taxon>
        <taxon>Bacillati</taxon>
        <taxon>Actinomycetota</taxon>
        <taxon>Actinomycetes</taxon>
        <taxon>Propionibacteriales</taxon>
        <taxon>Nocardioidaceae</taxon>
        <taxon>Aeromicrobium</taxon>
    </lineage>
</organism>
<dbReference type="EMBL" id="BAAAME010000002">
    <property type="protein sequence ID" value="GAA1725965.1"/>
    <property type="molecule type" value="Genomic_DNA"/>
</dbReference>
<gene>
    <name evidence="2" type="ORF">GCM10009710_03350</name>
</gene>
<keyword evidence="3" id="KW-1185">Reference proteome</keyword>
<keyword evidence="1" id="KW-0472">Membrane</keyword>
<keyword evidence="1" id="KW-1133">Transmembrane helix</keyword>
<comment type="caution">
    <text evidence="2">The sequence shown here is derived from an EMBL/GenBank/DDBJ whole genome shotgun (WGS) entry which is preliminary data.</text>
</comment>
<evidence type="ECO:0000256" key="1">
    <source>
        <dbReference type="SAM" id="Phobius"/>
    </source>
</evidence>
<accession>A0ABN2JIF6</accession>